<dbReference type="Gene3D" id="1.10.3080.10">
    <property type="entry name" value="Clc chloride channel"/>
    <property type="match status" value="1"/>
</dbReference>
<keyword evidence="5" id="KW-0406">Ion transport</keyword>
<dbReference type="PANTHER" id="PTHR43427:SF6">
    <property type="entry name" value="CHLORIDE CHANNEL PROTEIN CLC-E"/>
    <property type="match status" value="1"/>
</dbReference>
<evidence type="ECO:0000256" key="2">
    <source>
        <dbReference type="ARBA" id="ARBA00022448"/>
    </source>
</evidence>
<dbReference type="InterPro" id="IPR050368">
    <property type="entry name" value="ClC-type_chloride_channel"/>
</dbReference>
<feature type="transmembrane region" description="Helical" evidence="10">
    <location>
        <begin position="346"/>
        <end position="366"/>
    </location>
</feature>
<protein>
    <submittedName>
        <fullName evidence="11">Chloride channel protein</fullName>
    </submittedName>
</protein>
<evidence type="ECO:0000256" key="10">
    <source>
        <dbReference type="SAM" id="Phobius"/>
    </source>
</evidence>
<keyword evidence="3 10" id="KW-0812">Transmembrane</keyword>
<organism evidence="11 12">
    <name type="scientific">Leucothrix arctica</name>
    <dbReference type="NCBI Taxonomy" id="1481894"/>
    <lineage>
        <taxon>Bacteria</taxon>
        <taxon>Pseudomonadati</taxon>
        <taxon>Pseudomonadota</taxon>
        <taxon>Gammaproteobacteria</taxon>
        <taxon>Thiotrichales</taxon>
        <taxon>Thiotrichaceae</taxon>
        <taxon>Leucothrix</taxon>
    </lineage>
</organism>
<accession>A0A317CLQ4</accession>
<evidence type="ECO:0000313" key="12">
    <source>
        <dbReference type="Proteomes" id="UP000245506"/>
    </source>
</evidence>
<keyword evidence="8" id="KW-0868">Chloride</keyword>
<evidence type="ECO:0000313" key="11">
    <source>
        <dbReference type="EMBL" id="PWQ99309.1"/>
    </source>
</evidence>
<feature type="transmembrane region" description="Helical" evidence="10">
    <location>
        <begin position="117"/>
        <end position="141"/>
    </location>
</feature>
<feature type="transmembrane region" description="Helical" evidence="10">
    <location>
        <begin position="278"/>
        <end position="304"/>
    </location>
</feature>
<feature type="transmembrane region" description="Helical" evidence="10">
    <location>
        <begin position="378"/>
        <end position="402"/>
    </location>
</feature>
<keyword evidence="9" id="KW-0407">Ion channel</keyword>
<dbReference type="InterPro" id="IPR014743">
    <property type="entry name" value="Cl-channel_core"/>
</dbReference>
<name>A0A317CLQ4_9GAMM</name>
<dbReference type="RefSeq" id="WP_109821575.1">
    <property type="nucleotide sequence ID" value="NZ_QGKL01000006.1"/>
</dbReference>
<keyword evidence="2" id="KW-0813">Transport</keyword>
<gene>
    <name evidence="11" type="ORF">DKT75_01000</name>
</gene>
<dbReference type="PANTHER" id="PTHR43427">
    <property type="entry name" value="CHLORIDE CHANNEL PROTEIN CLC-E"/>
    <property type="match status" value="1"/>
</dbReference>
<dbReference type="OrthoDB" id="9767361at2"/>
<evidence type="ECO:0000256" key="4">
    <source>
        <dbReference type="ARBA" id="ARBA00022989"/>
    </source>
</evidence>
<keyword evidence="6 10" id="KW-0472">Membrane</keyword>
<dbReference type="Pfam" id="PF00654">
    <property type="entry name" value="Voltage_CLC"/>
    <property type="match status" value="1"/>
</dbReference>
<feature type="transmembrane region" description="Helical" evidence="10">
    <location>
        <begin position="31"/>
        <end position="53"/>
    </location>
</feature>
<dbReference type="Proteomes" id="UP000245506">
    <property type="component" value="Unassembled WGS sequence"/>
</dbReference>
<keyword evidence="12" id="KW-1185">Reference proteome</keyword>
<evidence type="ECO:0000256" key="9">
    <source>
        <dbReference type="ARBA" id="ARBA00023303"/>
    </source>
</evidence>
<dbReference type="InterPro" id="IPR001807">
    <property type="entry name" value="ClC"/>
</dbReference>
<evidence type="ECO:0000256" key="6">
    <source>
        <dbReference type="ARBA" id="ARBA00023136"/>
    </source>
</evidence>
<reference evidence="11 12" key="1">
    <citation type="submission" date="2018-05" db="EMBL/GenBank/DDBJ databases">
        <title>Leucothrix arctica sp. nov., isolated from Arctic seawater.</title>
        <authorList>
            <person name="Choi A."/>
            <person name="Baek K."/>
        </authorList>
    </citation>
    <scope>NUCLEOTIDE SEQUENCE [LARGE SCALE GENOMIC DNA]</scope>
    <source>
        <strain evidence="11 12">IMCC9719</strain>
    </source>
</reference>
<keyword evidence="4 10" id="KW-1133">Transmembrane helix</keyword>
<evidence type="ECO:0000256" key="3">
    <source>
        <dbReference type="ARBA" id="ARBA00022692"/>
    </source>
</evidence>
<dbReference type="GO" id="GO:0005254">
    <property type="term" value="F:chloride channel activity"/>
    <property type="evidence" value="ECO:0007669"/>
    <property type="project" value="UniProtKB-KW"/>
</dbReference>
<evidence type="ECO:0000256" key="7">
    <source>
        <dbReference type="ARBA" id="ARBA00023173"/>
    </source>
</evidence>
<dbReference type="AlphaFoldDB" id="A0A317CLQ4"/>
<sequence>MRTTKAIRKIWQHWLENERIQLSQPDAPMHLALVGLITGFLAGGVIIVFRLLVETIQENILPGQGSENYEGLDAFGRFLLPVLGGILLALLFYFYSTKNLRVLGIAKVIDRLTYHQGYFSVRGFMLQFFGAAIAIICGHSVGREGPHVYLGASISSLFAQSVSLPNNSMRTMVACGAAAGIAASFNTPLAGVLFALEVVMMEFSLASFIPIMLASVVATSLSNAVFGIEPSFVVPDMNLSSLKQLPIIIVLGVCIGGAAALMNHMLENISKHTREIEIWWKLAAAGVIAGICSVIEPAVMGVGYDTVINLLRDPQSFTVLALFSLVAFKLVATSFCVGLGVPAGMIGPAFIIGAGIGAIAGFAVSFTEGWTPADIGFYALLGMGAMVGASLQAPLAALTAIIELTYSPGIVMPGMLTIIAAQLTSRVIFKKESLFLTMLRSNEQDYQVNPASKVLQQIGVASVLARNFTRSTRVITQSRAEDIVKSQIEWIILSENGAPTRAFPTVDLAKYLSLSTEDLAEIDLINIPGGRLHLDPISLQKNLYEAHQKFQSGAEALFVVFKEKEATDQSRIYGVLVPDMVEAAYRI</sequence>
<proteinExistence type="predicted"/>
<dbReference type="GO" id="GO:0034707">
    <property type="term" value="C:chloride channel complex"/>
    <property type="evidence" value="ECO:0007669"/>
    <property type="project" value="UniProtKB-KW"/>
</dbReference>
<evidence type="ECO:0000256" key="1">
    <source>
        <dbReference type="ARBA" id="ARBA00004141"/>
    </source>
</evidence>
<feature type="transmembrane region" description="Helical" evidence="10">
    <location>
        <begin position="316"/>
        <end position="340"/>
    </location>
</feature>
<dbReference type="EMBL" id="QGKL01000006">
    <property type="protein sequence ID" value="PWQ99309.1"/>
    <property type="molecule type" value="Genomic_DNA"/>
</dbReference>
<evidence type="ECO:0000256" key="5">
    <source>
        <dbReference type="ARBA" id="ARBA00023065"/>
    </source>
</evidence>
<evidence type="ECO:0000256" key="8">
    <source>
        <dbReference type="ARBA" id="ARBA00023214"/>
    </source>
</evidence>
<feature type="transmembrane region" description="Helical" evidence="10">
    <location>
        <begin position="247"/>
        <end position="266"/>
    </location>
</feature>
<feature type="transmembrane region" description="Helical" evidence="10">
    <location>
        <begin position="171"/>
        <end position="196"/>
    </location>
</feature>
<dbReference type="CDD" id="cd00400">
    <property type="entry name" value="Voltage_gated_ClC"/>
    <property type="match status" value="1"/>
</dbReference>
<feature type="transmembrane region" description="Helical" evidence="10">
    <location>
        <begin position="78"/>
        <end position="96"/>
    </location>
</feature>
<feature type="transmembrane region" description="Helical" evidence="10">
    <location>
        <begin position="408"/>
        <end position="429"/>
    </location>
</feature>
<dbReference type="PRINTS" id="PR00762">
    <property type="entry name" value="CLCHANNEL"/>
</dbReference>
<keyword evidence="7" id="KW-0869">Chloride channel</keyword>
<comment type="subcellular location">
    <subcellularLocation>
        <location evidence="1">Membrane</location>
        <topology evidence="1">Multi-pass membrane protein</topology>
    </subcellularLocation>
</comment>
<feature type="transmembrane region" description="Helical" evidence="10">
    <location>
        <begin position="208"/>
        <end position="226"/>
    </location>
</feature>
<comment type="caution">
    <text evidence="11">The sequence shown here is derived from an EMBL/GenBank/DDBJ whole genome shotgun (WGS) entry which is preliminary data.</text>
</comment>
<dbReference type="SUPFAM" id="SSF81340">
    <property type="entry name" value="Clc chloride channel"/>
    <property type="match status" value="1"/>
</dbReference>